<evidence type="ECO:0000259" key="3">
    <source>
        <dbReference type="PROSITE" id="PS51910"/>
    </source>
</evidence>
<dbReference type="OMA" id="YYKNEMG"/>
<dbReference type="GO" id="GO:0012505">
    <property type="term" value="C:endomembrane system"/>
    <property type="evidence" value="ECO:0007669"/>
    <property type="project" value="TreeGrafter"/>
</dbReference>
<evidence type="ECO:0000313" key="4">
    <source>
        <dbReference type="Ensembl" id="ENSCSAVP00000002609.1"/>
    </source>
</evidence>
<dbReference type="SMART" id="SM00636">
    <property type="entry name" value="Glyco_18"/>
    <property type="match status" value="1"/>
</dbReference>
<evidence type="ECO:0000256" key="2">
    <source>
        <dbReference type="ARBA" id="ARBA00040976"/>
    </source>
</evidence>
<dbReference type="GO" id="GO:0070492">
    <property type="term" value="F:oligosaccharide binding"/>
    <property type="evidence" value="ECO:0007669"/>
    <property type="project" value="TreeGrafter"/>
</dbReference>
<reference evidence="5" key="1">
    <citation type="submission" date="2003-08" db="EMBL/GenBank/DDBJ databases">
        <authorList>
            <person name="Birren B."/>
            <person name="Nusbaum C."/>
            <person name="Abebe A."/>
            <person name="Abouelleil A."/>
            <person name="Adekoya E."/>
            <person name="Ait-zahra M."/>
            <person name="Allen N."/>
            <person name="Allen T."/>
            <person name="An P."/>
            <person name="Anderson M."/>
            <person name="Anderson S."/>
            <person name="Arachchi H."/>
            <person name="Armbruster J."/>
            <person name="Bachantsang P."/>
            <person name="Baldwin J."/>
            <person name="Barry A."/>
            <person name="Bayul T."/>
            <person name="Blitshsteyn B."/>
            <person name="Bloom T."/>
            <person name="Blye J."/>
            <person name="Boguslavskiy L."/>
            <person name="Borowsky M."/>
            <person name="Boukhgalter B."/>
            <person name="Brunache A."/>
            <person name="Butler J."/>
            <person name="Calixte N."/>
            <person name="Calvo S."/>
            <person name="Camarata J."/>
            <person name="Campo K."/>
            <person name="Chang J."/>
            <person name="Cheshatsang Y."/>
            <person name="Citroen M."/>
            <person name="Collymore A."/>
            <person name="Considine T."/>
            <person name="Cook A."/>
            <person name="Cooke P."/>
            <person name="Corum B."/>
            <person name="Cuomo C."/>
            <person name="David R."/>
            <person name="Dawoe T."/>
            <person name="Degray S."/>
            <person name="Dodge S."/>
            <person name="Dooley K."/>
            <person name="Dorje P."/>
            <person name="Dorjee K."/>
            <person name="Dorris L."/>
            <person name="Duffey N."/>
            <person name="Dupes A."/>
            <person name="Elkins T."/>
            <person name="Engels R."/>
            <person name="Erickson J."/>
            <person name="Farina A."/>
            <person name="Faro S."/>
            <person name="Ferreira P."/>
            <person name="Fischer H."/>
            <person name="Fitzgerald M."/>
            <person name="Foley K."/>
            <person name="Gage D."/>
            <person name="Galagan J."/>
            <person name="Gearin G."/>
            <person name="Gnerre S."/>
            <person name="Gnirke A."/>
            <person name="Goyette A."/>
            <person name="Graham J."/>
            <person name="Grandbois E."/>
            <person name="Gyaltsen K."/>
            <person name="Hafez N."/>
            <person name="Hagopian D."/>
            <person name="Hagos B."/>
            <person name="Hall J."/>
            <person name="Hatcher B."/>
            <person name="Heller A."/>
            <person name="Higgins H."/>
            <person name="Honan T."/>
            <person name="Horn A."/>
            <person name="Houde N."/>
            <person name="Hughes L."/>
            <person name="Hulme W."/>
            <person name="Husby E."/>
            <person name="Iliev I."/>
            <person name="Jaffe D."/>
            <person name="Jones C."/>
            <person name="Kamal M."/>
            <person name="Kamat A."/>
            <person name="Kamvysselis M."/>
            <person name="Karlsson E."/>
            <person name="Kells C."/>
            <person name="Kieu A."/>
            <person name="Kisner P."/>
            <person name="Kodira C."/>
            <person name="Kulbokas E."/>
            <person name="Labutti K."/>
            <person name="Lama D."/>
            <person name="Landers T."/>
            <person name="Leger J."/>
            <person name="Levine S."/>
            <person name="Lewis D."/>
            <person name="Lewis T."/>
            <person name="Lindblad-toh K."/>
            <person name="Liu X."/>
            <person name="Lokyitsang T."/>
            <person name="Lokyitsang Y."/>
            <person name="Lucien O."/>
            <person name="Lui A."/>
            <person name="Ma L.J."/>
            <person name="Mabbitt R."/>
            <person name="Macdonald J."/>
            <person name="Maclean C."/>
            <person name="Major J."/>
            <person name="Manning J."/>
            <person name="Marabella R."/>
            <person name="Maru K."/>
            <person name="Matthews C."/>
            <person name="Mauceli E."/>
            <person name="Mccarthy M."/>
            <person name="Mcdonough S."/>
            <person name="Mcghee T."/>
            <person name="Meldrim J."/>
            <person name="Meneus L."/>
            <person name="Mesirov J."/>
            <person name="Mihalev A."/>
            <person name="Mihova T."/>
            <person name="Mikkelsen T."/>
            <person name="Mlenga V."/>
            <person name="Moru K."/>
            <person name="Mozes J."/>
            <person name="Mulrain L."/>
            <person name="Munson G."/>
            <person name="Naylor J."/>
            <person name="Newes C."/>
            <person name="Nguyen C."/>
            <person name="Nguyen N."/>
            <person name="Nguyen T."/>
            <person name="Nicol R."/>
            <person name="Nielsen C."/>
            <person name="Nizzari M."/>
            <person name="Norbu C."/>
            <person name="Norbu N."/>
            <person name="O'donnell P."/>
            <person name="Okoawo O."/>
            <person name="O'leary S."/>
            <person name="Omotosho B."/>
            <person name="O'neill K."/>
            <person name="Osman S."/>
            <person name="Parker S."/>
            <person name="Perrin D."/>
            <person name="Phunkhang P."/>
            <person name="Piqani B."/>
            <person name="Purcell S."/>
            <person name="Rachupka T."/>
            <person name="Ramasamy U."/>
            <person name="Rameau R."/>
            <person name="Ray V."/>
            <person name="Raymond C."/>
            <person name="Retta R."/>
            <person name="Richardson S."/>
            <person name="Rise C."/>
            <person name="Rodriguez J."/>
            <person name="Rogers J."/>
            <person name="Rogov P."/>
            <person name="Rutman M."/>
            <person name="Schupbach R."/>
            <person name="Seaman C."/>
            <person name="Settipalli S."/>
            <person name="Sharpe T."/>
            <person name="Sheridan J."/>
            <person name="Sherpa N."/>
            <person name="Shi J."/>
            <person name="Smirnov S."/>
            <person name="Smith C."/>
            <person name="Sougnez C."/>
            <person name="Spencer B."/>
            <person name="Stalker J."/>
            <person name="Stange-thomann N."/>
            <person name="Stavropoulos S."/>
            <person name="Stetson K."/>
            <person name="Stone C."/>
            <person name="Stone S."/>
            <person name="Stubbs M."/>
            <person name="Talamas J."/>
            <person name="Tchuinga P."/>
            <person name="Tenzing P."/>
            <person name="Tesfaye S."/>
            <person name="Theodore J."/>
            <person name="Thoulutsang Y."/>
            <person name="Topham K."/>
            <person name="Towey S."/>
            <person name="Tsamla T."/>
            <person name="Tsomo N."/>
            <person name="Vallee D."/>
            <person name="Vassiliev H."/>
            <person name="Venkataraman V."/>
            <person name="Vinson J."/>
            <person name="Vo A."/>
            <person name="Wade C."/>
            <person name="Wang S."/>
            <person name="Wangchuk T."/>
            <person name="Wangdi T."/>
            <person name="Whittaker C."/>
            <person name="Wilkinson J."/>
            <person name="Wu Y."/>
            <person name="Wyman D."/>
            <person name="Yadav S."/>
            <person name="Yang S."/>
            <person name="Yang X."/>
            <person name="Yeager S."/>
            <person name="Yee E."/>
            <person name="Young G."/>
            <person name="Zainoun J."/>
            <person name="Zembeck L."/>
            <person name="Zimmer A."/>
            <person name="Zody M."/>
            <person name="Lander E."/>
        </authorList>
    </citation>
    <scope>NUCLEOTIDE SEQUENCE [LARGE SCALE GENOMIC DNA]</scope>
</reference>
<accession>H2YBB1</accession>
<protein>
    <recommendedName>
        <fullName evidence="2">Chitinase domain-containing protein 1</fullName>
    </recommendedName>
</protein>
<name>H2YBB1_CIOSA</name>
<dbReference type="PROSITE" id="PS51910">
    <property type="entry name" value="GH18_2"/>
    <property type="match status" value="1"/>
</dbReference>
<evidence type="ECO:0000256" key="1">
    <source>
        <dbReference type="ARBA" id="ARBA00009336"/>
    </source>
</evidence>
<dbReference type="InterPro" id="IPR017853">
    <property type="entry name" value="GH"/>
</dbReference>
<dbReference type="AlphaFoldDB" id="H2YBB1"/>
<dbReference type="HOGENOM" id="CLU_098497_0_0_1"/>
<dbReference type="Ensembl" id="ENSCSAVT00000002650.1">
    <property type="protein sequence ID" value="ENSCSAVP00000002609.1"/>
    <property type="gene ID" value="ENSCSAVG00000001543.1"/>
</dbReference>
<dbReference type="SUPFAM" id="SSF51445">
    <property type="entry name" value="(Trans)glycosidases"/>
    <property type="match status" value="1"/>
</dbReference>
<dbReference type="CDD" id="cd02876">
    <property type="entry name" value="GH18_SI-CLP"/>
    <property type="match status" value="1"/>
</dbReference>
<evidence type="ECO:0000313" key="5">
    <source>
        <dbReference type="Proteomes" id="UP000007875"/>
    </source>
</evidence>
<dbReference type="GO" id="GO:0008061">
    <property type="term" value="F:chitin binding"/>
    <property type="evidence" value="ECO:0007669"/>
    <property type="project" value="InterPro"/>
</dbReference>
<dbReference type="InParanoid" id="H2YBB1"/>
<dbReference type="Gene3D" id="3.20.20.80">
    <property type="entry name" value="Glycosidases"/>
    <property type="match status" value="1"/>
</dbReference>
<dbReference type="InterPro" id="IPR029070">
    <property type="entry name" value="Chitinase_insertion_sf"/>
</dbReference>
<dbReference type="eggNOG" id="KOG2091">
    <property type="taxonomic scope" value="Eukaryota"/>
</dbReference>
<reference evidence="4" key="2">
    <citation type="submission" date="2025-08" db="UniProtKB">
        <authorList>
            <consortium name="Ensembl"/>
        </authorList>
    </citation>
    <scope>IDENTIFICATION</scope>
</reference>
<dbReference type="FunCoup" id="H2YBB1">
    <property type="interactions" value="280"/>
</dbReference>
<sequence>MVSPVWLQIRRKNRLKYQITGTHDVDKGWMKEVRKANKDVQILPRVLFEQWTSNDFKTLSGSENEIETMASTLVNFLTTNNMDGAVIELWMQTAAQRSDVIHVMSHLSGSFRDRDLTIIFVIPPPNNLESGISTSISREQFEKLAPLVDGFSLMTYDYSTGLGKTGPNAPIDWMERCVKKLDPDAKFRSKILLGLNFYGYGYRASGSDSLVASQFLKLIQDFPSKVIWENDSQEHFIMQELPDKMQSFLAFPTLKSISVRIELAKKLGTGISIWELGQGLDYFYDLL</sequence>
<dbReference type="STRING" id="51511.ENSCSAVP00000002609"/>
<dbReference type="PANTHER" id="PTHR46066">
    <property type="entry name" value="CHITINASE DOMAIN-CONTAINING PROTEIN 1 FAMILY MEMBER"/>
    <property type="match status" value="1"/>
</dbReference>
<dbReference type="InterPro" id="IPR001223">
    <property type="entry name" value="Glyco_hydro18_cat"/>
</dbReference>
<organism evidence="4 5">
    <name type="scientific">Ciona savignyi</name>
    <name type="common">Pacific transparent sea squirt</name>
    <dbReference type="NCBI Taxonomy" id="51511"/>
    <lineage>
        <taxon>Eukaryota</taxon>
        <taxon>Metazoa</taxon>
        <taxon>Chordata</taxon>
        <taxon>Tunicata</taxon>
        <taxon>Ascidiacea</taxon>
        <taxon>Phlebobranchia</taxon>
        <taxon>Cionidae</taxon>
        <taxon>Ciona</taxon>
    </lineage>
</organism>
<comment type="similarity">
    <text evidence="1">Belongs to the glycosyl hydrolase 18 family.</text>
</comment>
<proteinExistence type="inferred from homology"/>
<keyword evidence="5" id="KW-1185">Reference proteome</keyword>
<feature type="domain" description="GH18" evidence="3">
    <location>
        <begin position="1"/>
        <end position="287"/>
    </location>
</feature>
<reference evidence="4" key="3">
    <citation type="submission" date="2025-09" db="UniProtKB">
        <authorList>
            <consortium name="Ensembl"/>
        </authorList>
    </citation>
    <scope>IDENTIFICATION</scope>
</reference>
<dbReference type="InterPro" id="IPR011583">
    <property type="entry name" value="Chitinase_II/V-like_cat"/>
</dbReference>
<dbReference type="PANTHER" id="PTHR46066:SF2">
    <property type="entry name" value="CHITINASE DOMAIN-CONTAINING PROTEIN 1"/>
    <property type="match status" value="1"/>
</dbReference>
<dbReference type="GeneTree" id="ENSGT00390000012069"/>
<dbReference type="Gene3D" id="3.10.50.10">
    <property type="match status" value="1"/>
</dbReference>
<dbReference type="Pfam" id="PF00704">
    <property type="entry name" value="Glyco_hydro_18"/>
    <property type="match status" value="1"/>
</dbReference>
<dbReference type="GO" id="GO:0005975">
    <property type="term" value="P:carbohydrate metabolic process"/>
    <property type="evidence" value="ECO:0007669"/>
    <property type="project" value="InterPro"/>
</dbReference>
<dbReference type="Proteomes" id="UP000007875">
    <property type="component" value="Unassembled WGS sequence"/>
</dbReference>